<feature type="transmembrane region" description="Helical" evidence="1">
    <location>
        <begin position="55"/>
        <end position="83"/>
    </location>
</feature>
<evidence type="ECO:0000313" key="2">
    <source>
        <dbReference type="EMBL" id="TFY61751.1"/>
    </source>
</evidence>
<protein>
    <recommendedName>
        <fullName evidence="4">Transmembrane protein</fullName>
    </recommendedName>
</protein>
<accession>A0A4Y9YJW5</accession>
<organism evidence="2 3">
    <name type="scientific">Dentipellis fragilis</name>
    <dbReference type="NCBI Taxonomy" id="205917"/>
    <lineage>
        <taxon>Eukaryota</taxon>
        <taxon>Fungi</taxon>
        <taxon>Dikarya</taxon>
        <taxon>Basidiomycota</taxon>
        <taxon>Agaricomycotina</taxon>
        <taxon>Agaricomycetes</taxon>
        <taxon>Russulales</taxon>
        <taxon>Hericiaceae</taxon>
        <taxon>Dentipellis</taxon>
    </lineage>
</organism>
<feature type="transmembrane region" description="Helical" evidence="1">
    <location>
        <begin position="134"/>
        <end position="154"/>
    </location>
</feature>
<evidence type="ECO:0000256" key="1">
    <source>
        <dbReference type="SAM" id="Phobius"/>
    </source>
</evidence>
<keyword evidence="1" id="KW-1133">Transmembrane helix</keyword>
<keyword evidence="1" id="KW-0812">Transmembrane</keyword>
<dbReference type="AlphaFoldDB" id="A0A4Y9YJW5"/>
<comment type="caution">
    <text evidence="2">The sequence shown here is derived from an EMBL/GenBank/DDBJ whole genome shotgun (WGS) entry which is preliminary data.</text>
</comment>
<keyword evidence="1" id="KW-0472">Membrane</keyword>
<dbReference type="EMBL" id="SEOQ01000494">
    <property type="protein sequence ID" value="TFY61751.1"/>
    <property type="molecule type" value="Genomic_DNA"/>
</dbReference>
<dbReference type="OrthoDB" id="2756618at2759"/>
<feature type="transmembrane region" description="Helical" evidence="1">
    <location>
        <begin position="103"/>
        <end position="122"/>
    </location>
</feature>
<feature type="transmembrane region" description="Helical" evidence="1">
    <location>
        <begin position="215"/>
        <end position="237"/>
    </location>
</feature>
<evidence type="ECO:0000313" key="3">
    <source>
        <dbReference type="Proteomes" id="UP000298327"/>
    </source>
</evidence>
<gene>
    <name evidence="2" type="ORF">EVG20_g6943</name>
</gene>
<sequence>MPTQIDVAELGGLVGEGIVYGELASSITRLIHTCSRVPSLDDDRHRWKRNEPVPWPIPVLAVLMFFLATTQIIVDTLNVFFAFVDHATRAERIAFLMDSTQSIFAWKFSTVTTMIFFADCLVHYRCYVIWKSFWIVLLPFLTSVGSFVCGFVIIGATRNHALLSFESQQSLITAVFATSLAANAISTTLLTYKLVQHDRATRRALHVSHSAVTPIIRIVVESGAMSATWHVIFAITLETKSNGLQTVAEMATSMFALISTLVIIRAQLNADRGRSNTSRLLSASDFRASRSVPAPPQVSINMGNVHVVPKHPEDWKSEAIDMV</sequence>
<proteinExistence type="predicted"/>
<dbReference type="Proteomes" id="UP000298327">
    <property type="component" value="Unassembled WGS sequence"/>
</dbReference>
<evidence type="ECO:0008006" key="4">
    <source>
        <dbReference type="Google" id="ProtNLM"/>
    </source>
</evidence>
<feature type="transmembrane region" description="Helical" evidence="1">
    <location>
        <begin position="243"/>
        <end position="264"/>
    </location>
</feature>
<name>A0A4Y9YJW5_9AGAM</name>
<reference evidence="2 3" key="1">
    <citation type="submission" date="2019-02" db="EMBL/GenBank/DDBJ databases">
        <title>Genome sequencing of the rare red list fungi Dentipellis fragilis.</title>
        <authorList>
            <person name="Buettner E."/>
            <person name="Kellner H."/>
        </authorList>
    </citation>
    <scope>NUCLEOTIDE SEQUENCE [LARGE SCALE GENOMIC DNA]</scope>
    <source>
        <strain evidence="2 3">DSM 105465</strain>
    </source>
</reference>
<feature type="transmembrane region" description="Helical" evidence="1">
    <location>
        <begin position="174"/>
        <end position="195"/>
    </location>
</feature>
<keyword evidence="3" id="KW-1185">Reference proteome</keyword>